<feature type="compositionally biased region" description="Pro residues" evidence="1">
    <location>
        <begin position="264"/>
        <end position="278"/>
    </location>
</feature>
<dbReference type="PANTHER" id="PTHR14332:SF3">
    <property type="entry name" value="DISRUPTED IN SCHIZOPHRENIA 1 PROTEIN"/>
    <property type="match status" value="1"/>
</dbReference>
<feature type="compositionally biased region" description="Low complexity" evidence="1">
    <location>
        <begin position="132"/>
        <end position="147"/>
    </location>
</feature>
<protein>
    <recommendedName>
        <fullName evidence="3">UVR domain-containing protein</fullName>
    </recommendedName>
</protein>
<dbReference type="PANTHER" id="PTHR14332">
    <property type="entry name" value="DISRUPTED IN SCHIZOPHRENIA 1 PROTEIN"/>
    <property type="match status" value="1"/>
</dbReference>
<feature type="compositionally biased region" description="Pro residues" evidence="1">
    <location>
        <begin position="394"/>
        <end position="403"/>
    </location>
</feature>
<accession>A0A0G4GGU8</accession>
<feature type="compositionally biased region" description="Basic and acidic residues" evidence="1">
    <location>
        <begin position="855"/>
        <end position="865"/>
    </location>
</feature>
<feature type="region of interest" description="Disordered" evidence="1">
    <location>
        <begin position="1"/>
        <end position="435"/>
    </location>
</feature>
<evidence type="ECO:0008006" key="3">
    <source>
        <dbReference type="Google" id="ProtNLM"/>
    </source>
</evidence>
<evidence type="ECO:0000313" key="2">
    <source>
        <dbReference type="EMBL" id="CEM28843.1"/>
    </source>
</evidence>
<dbReference type="VEuPathDB" id="CryptoDB:Cvel_21841"/>
<feature type="compositionally biased region" description="Basic and acidic residues" evidence="1">
    <location>
        <begin position="1050"/>
        <end position="1083"/>
    </location>
</feature>
<feature type="region of interest" description="Disordered" evidence="1">
    <location>
        <begin position="549"/>
        <end position="568"/>
    </location>
</feature>
<feature type="region of interest" description="Disordered" evidence="1">
    <location>
        <begin position="983"/>
        <end position="1099"/>
    </location>
</feature>
<dbReference type="GO" id="GO:0005815">
    <property type="term" value="C:microtubule organizing center"/>
    <property type="evidence" value="ECO:0007669"/>
    <property type="project" value="TreeGrafter"/>
</dbReference>
<feature type="compositionally biased region" description="Pro residues" evidence="1">
    <location>
        <begin position="324"/>
        <end position="337"/>
    </location>
</feature>
<feature type="region of interest" description="Disordered" evidence="1">
    <location>
        <begin position="855"/>
        <end position="876"/>
    </location>
</feature>
<feature type="compositionally biased region" description="Low complexity" evidence="1">
    <location>
        <begin position="86"/>
        <end position="106"/>
    </location>
</feature>
<feature type="compositionally biased region" description="Basic and acidic residues" evidence="1">
    <location>
        <begin position="1156"/>
        <end position="1182"/>
    </location>
</feature>
<dbReference type="GO" id="GO:0045111">
    <property type="term" value="C:intermediate filament cytoskeleton"/>
    <property type="evidence" value="ECO:0007669"/>
    <property type="project" value="TreeGrafter"/>
</dbReference>
<feature type="compositionally biased region" description="Acidic residues" evidence="1">
    <location>
        <begin position="993"/>
        <end position="1006"/>
    </location>
</feature>
<name>A0A0G4GGU8_9ALVE</name>
<proteinExistence type="predicted"/>
<organism evidence="2">
    <name type="scientific">Chromera velia CCMP2878</name>
    <dbReference type="NCBI Taxonomy" id="1169474"/>
    <lineage>
        <taxon>Eukaryota</taxon>
        <taxon>Sar</taxon>
        <taxon>Alveolata</taxon>
        <taxon>Colpodellida</taxon>
        <taxon>Chromeraceae</taxon>
        <taxon>Chromera</taxon>
    </lineage>
</organism>
<evidence type="ECO:0000256" key="1">
    <source>
        <dbReference type="SAM" id="MobiDB-lite"/>
    </source>
</evidence>
<feature type="region of interest" description="Disordered" evidence="1">
    <location>
        <begin position="1156"/>
        <end position="1451"/>
    </location>
</feature>
<dbReference type="EMBL" id="CDMZ01001198">
    <property type="protein sequence ID" value="CEM28843.1"/>
    <property type="molecule type" value="Genomic_DNA"/>
</dbReference>
<feature type="compositionally biased region" description="Gly residues" evidence="1">
    <location>
        <begin position="107"/>
        <end position="116"/>
    </location>
</feature>
<feature type="compositionally biased region" description="Basic and acidic residues" evidence="1">
    <location>
        <begin position="1413"/>
        <end position="1425"/>
    </location>
</feature>
<dbReference type="GO" id="GO:0005874">
    <property type="term" value="C:microtubule"/>
    <property type="evidence" value="ECO:0007669"/>
    <property type="project" value="TreeGrafter"/>
</dbReference>
<feature type="compositionally biased region" description="Gly residues" evidence="1">
    <location>
        <begin position="227"/>
        <end position="236"/>
    </location>
</feature>
<gene>
    <name evidence="2" type="ORF">Cvel_21841</name>
</gene>
<feature type="compositionally biased region" description="Acidic residues" evidence="1">
    <location>
        <begin position="1084"/>
        <end position="1098"/>
    </location>
</feature>
<feature type="compositionally biased region" description="Pro residues" evidence="1">
    <location>
        <begin position="16"/>
        <end position="25"/>
    </location>
</feature>
<reference evidence="2" key="1">
    <citation type="submission" date="2014-11" db="EMBL/GenBank/DDBJ databases">
        <authorList>
            <person name="Otto D Thomas"/>
            <person name="Naeem Raeece"/>
        </authorList>
    </citation>
    <scope>NUCLEOTIDE SEQUENCE</scope>
</reference>
<dbReference type="InterPro" id="IPR026081">
    <property type="entry name" value="DISC1"/>
</dbReference>
<feature type="compositionally biased region" description="Low complexity" evidence="1">
    <location>
        <begin position="302"/>
        <end position="322"/>
    </location>
</feature>
<sequence>MWSFLSGSSGGGQQPQQPPPQPQQPAPQQQPKEKEAPAPKRAQPGPQAQGGSTMFSGMSMKKRAGDGPSSLGHSSETSHRESVPIPSAQSPKQASGPAPASSSAFGFLGGGGGGIGLVPAKTAGGDSGHAGAPYSSAPHTAPSSAPGDGDGSGTPMSVGASDVNRPGHASPPSQADAFRPSTSFDSAGRVEDNLGELMGLGPDLSWQPSPSVSVPVPPSDRPTVPTGMGGRSGSAGVGHSLVPSGPVKKTRRAHLPQFAAAAAAPPPSTTGGLPPSPSLPESGVTRRLSGPTGDGHAEVEVSAHAPPSVVSSPAASLSASQARPKPPPPPPPPPPTVTSPSTLESPHPEGECAPVSEPNSVAALRSEDRTDSSGVMRKFLASSSSASPEKVKPKPPPLPPPRQPSTDSKVAPRGASSVSLRRRDTPPSFDSVLGSVGDEVGSLAEEQTTLLAQAASLSKAARHHAEILAKTRSRREEAEARQAVLAEEEKFEEAEELEGTIGELRRKEGEAETQLHDAWKQREEAQAAVGALTVHRRQALSRALKRLEALASDERKQGETQDRETARRLEAERARLVREEERLELSRRHLESDEKRVKEEGDQLRGTIEAHTAEHREERDRVAANLENVEAEIAELEQKLEERRREKQNLVESLSECDIRVSAIRRKFDRQLARLEETERRLAETCAEVESDEEQMVALKSAVGQEEETAKMRRKTHRATQRKANRSLRMLRGAQRVLEESEKVREKWNEEAGAAEAALESVREEAERKSEERNEAARILQRATSALEETRDAIARTENRIVPLEAEKKTAAQARAFKEAAAVSAKIKALQEEKAALEAKAEEQLGEVKTLTERLAEAERGEEQARAAGVEARATRDRQSLDALPEKLRAVAGLIRRWQRVSKKGEKANVKGEGSSGREISLLIREAEVLLEVSWLSLKNMGEDCEKLFEERGLPCPSATRGRGGEGEVLEWGAEFGVWLDSWSSSADKEGGEEISESEEEHEEESEAGKGEAGEVSQIQTGGKRTEAGPSDQRGGEAVGLSAETQMGNEGERDGEKEGTSFARASEKEGGERGERAEETGKESEEEDGEEEEADVSGEVEMLRGLIEHDRQQIDALEAEVDAAAAAEDFGLASDLNDKLEDKKKELGALERRMEGLSKIAKEQEERRALKQKRAGREKQKEQSVPAASAETPSERPRSSPPEEALPSDSGPVDANGEAGGRDDGVTAGITSMMEEGGLAGESAGKVKENGEVAVTGDAETGEEKENHHAPRSEEEDEEESAPPALVTLPPQTEAEAEVDTEGEREKGGPDIMATSDSPVGGREPVDPASQAPTSPSPPPLAGAEGEDDCEAAQPETLNTQKELTDPAAEFPQDSHPPAISNSSLHHAEDGRAMPSGPPATPAGTMQEGDGTQVEKGREETEAESRPPLVPKPAPKASGGLFSGMSLKKKT</sequence>
<feature type="compositionally biased region" description="Basic and acidic residues" evidence="1">
    <location>
        <begin position="1262"/>
        <end position="1273"/>
    </location>
</feature>